<keyword evidence="3" id="KW-0677">Repeat</keyword>
<dbReference type="Proteomes" id="UP000886722">
    <property type="component" value="Unassembled WGS sequence"/>
</dbReference>
<accession>A0A9D1GF60</accession>
<gene>
    <name evidence="5" type="ORF">IAD06_06375</name>
</gene>
<evidence type="ECO:0000313" key="5">
    <source>
        <dbReference type="EMBL" id="HIT39646.1"/>
    </source>
</evidence>
<organism evidence="5 6">
    <name type="scientific">Candidatus Caccoplasma intestinavium</name>
    <dbReference type="NCBI Taxonomy" id="2840716"/>
    <lineage>
        <taxon>Bacteria</taxon>
        <taxon>Pseudomonadati</taxon>
        <taxon>Bacteroidota</taxon>
        <taxon>Bacteroidia</taxon>
        <taxon>Bacteroidales</taxon>
        <taxon>Bacteroidaceae</taxon>
        <taxon>Bacteroidaceae incertae sedis</taxon>
        <taxon>Candidatus Caccoplasma</taxon>
    </lineage>
</organism>
<keyword evidence="4" id="KW-0012">Acyltransferase</keyword>
<dbReference type="InterPro" id="IPR011004">
    <property type="entry name" value="Trimer_LpxA-like_sf"/>
</dbReference>
<evidence type="ECO:0000256" key="3">
    <source>
        <dbReference type="ARBA" id="ARBA00022737"/>
    </source>
</evidence>
<dbReference type="EMBL" id="DVKT01000048">
    <property type="protein sequence ID" value="HIT39646.1"/>
    <property type="molecule type" value="Genomic_DNA"/>
</dbReference>
<dbReference type="PANTHER" id="PTHR23416">
    <property type="entry name" value="SIALIC ACID SYNTHASE-RELATED"/>
    <property type="match status" value="1"/>
</dbReference>
<dbReference type="SUPFAM" id="SSF51161">
    <property type="entry name" value="Trimeric LpxA-like enzymes"/>
    <property type="match status" value="1"/>
</dbReference>
<name>A0A9D1GF60_9BACT</name>
<dbReference type="Pfam" id="PF00132">
    <property type="entry name" value="Hexapep"/>
    <property type="match status" value="1"/>
</dbReference>
<comment type="caution">
    <text evidence="5">The sequence shown here is derived from an EMBL/GenBank/DDBJ whole genome shotgun (WGS) entry which is preliminary data.</text>
</comment>
<dbReference type="GO" id="GO:0008374">
    <property type="term" value="F:O-acyltransferase activity"/>
    <property type="evidence" value="ECO:0007669"/>
    <property type="project" value="TreeGrafter"/>
</dbReference>
<dbReference type="InterPro" id="IPR051159">
    <property type="entry name" value="Hexapeptide_acetyltransf"/>
</dbReference>
<comment type="similarity">
    <text evidence="1">Belongs to the transferase hexapeptide repeat family.</text>
</comment>
<reference evidence="5" key="1">
    <citation type="submission" date="2020-10" db="EMBL/GenBank/DDBJ databases">
        <authorList>
            <person name="Gilroy R."/>
        </authorList>
    </citation>
    <scope>NUCLEOTIDE SEQUENCE</scope>
    <source>
        <strain evidence="5">21143</strain>
    </source>
</reference>
<dbReference type="Pfam" id="PF14602">
    <property type="entry name" value="Hexapep_2"/>
    <property type="match status" value="1"/>
</dbReference>
<protein>
    <submittedName>
        <fullName evidence="5">Galactoside O-acetyltransferase</fullName>
    </submittedName>
</protein>
<dbReference type="PROSITE" id="PS00101">
    <property type="entry name" value="HEXAPEP_TRANSFERASES"/>
    <property type="match status" value="1"/>
</dbReference>
<evidence type="ECO:0000256" key="2">
    <source>
        <dbReference type="ARBA" id="ARBA00022679"/>
    </source>
</evidence>
<dbReference type="PANTHER" id="PTHR23416:SF23">
    <property type="entry name" value="ACETYLTRANSFERASE C18B11.09C-RELATED"/>
    <property type="match status" value="1"/>
</dbReference>
<dbReference type="AlphaFoldDB" id="A0A9D1GF60"/>
<dbReference type="InterPro" id="IPR018357">
    <property type="entry name" value="Hexapep_transf_CS"/>
</dbReference>
<sequence length="180" mass="19393">MEEKRIDMRVAEQADPAESRRCAQLCFKINHTMPFTEEYDKLVEELFLGHIGVGSRVMPPLTVVRGNSVSIGKNVVVMNNALFMAAGGVTIEDDVLVAANVQLISNNHDLYDHQILTCKPVVLKRNCWIGAGATILPGVTVGENAVVGAGSVVTRDVEANTVVVGNPARVVKTLAQARTE</sequence>
<evidence type="ECO:0000256" key="1">
    <source>
        <dbReference type="ARBA" id="ARBA00007274"/>
    </source>
</evidence>
<reference evidence="5" key="2">
    <citation type="journal article" date="2021" name="PeerJ">
        <title>Extensive microbial diversity within the chicken gut microbiome revealed by metagenomics and culture.</title>
        <authorList>
            <person name="Gilroy R."/>
            <person name="Ravi A."/>
            <person name="Getino M."/>
            <person name="Pursley I."/>
            <person name="Horton D.L."/>
            <person name="Alikhan N.F."/>
            <person name="Baker D."/>
            <person name="Gharbi K."/>
            <person name="Hall N."/>
            <person name="Watson M."/>
            <person name="Adriaenssens E.M."/>
            <person name="Foster-Nyarko E."/>
            <person name="Jarju S."/>
            <person name="Secka A."/>
            <person name="Antonio M."/>
            <person name="Oren A."/>
            <person name="Chaudhuri R.R."/>
            <person name="La Ragione R."/>
            <person name="Hildebrand F."/>
            <person name="Pallen M.J."/>
        </authorList>
    </citation>
    <scope>NUCLEOTIDE SEQUENCE</scope>
    <source>
        <strain evidence="5">21143</strain>
    </source>
</reference>
<evidence type="ECO:0000313" key="6">
    <source>
        <dbReference type="Proteomes" id="UP000886722"/>
    </source>
</evidence>
<dbReference type="InterPro" id="IPR001451">
    <property type="entry name" value="Hexapep"/>
</dbReference>
<evidence type="ECO:0000256" key="4">
    <source>
        <dbReference type="ARBA" id="ARBA00023315"/>
    </source>
</evidence>
<dbReference type="Gene3D" id="2.160.10.10">
    <property type="entry name" value="Hexapeptide repeat proteins"/>
    <property type="match status" value="1"/>
</dbReference>
<proteinExistence type="inferred from homology"/>
<keyword evidence="2" id="KW-0808">Transferase</keyword>